<dbReference type="Proteomes" id="UP000315496">
    <property type="component" value="Chromosome 2"/>
</dbReference>
<reference evidence="3 4" key="1">
    <citation type="submission" date="2019-05" db="EMBL/GenBank/DDBJ databases">
        <title>The compact genome of Giardia muris reveals important steps in the evolution of intestinal protozoan parasites.</title>
        <authorList>
            <person name="Xu F."/>
            <person name="Jimenez-Gonzalez A."/>
            <person name="Einarsson E."/>
            <person name="Astvaldsson A."/>
            <person name="Peirasmaki D."/>
            <person name="Eckmann L."/>
            <person name="Andersson J.O."/>
            <person name="Svard S.G."/>
            <person name="Jerlstrom-Hultqvist J."/>
        </authorList>
    </citation>
    <scope>NUCLEOTIDE SEQUENCE [LARGE SCALE GENOMIC DNA]</scope>
    <source>
        <strain evidence="3 4">Roberts-Thomson</strain>
    </source>
</reference>
<dbReference type="EMBL" id="VDLU01000002">
    <property type="protein sequence ID" value="TNJ28641.1"/>
    <property type="molecule type" value="Genomic_DNA"/>
</dbReference>
<feature type="coiled-coil region" evidence="1">
    <location>
        <begin position="354"/>
        <end position="381"/>
    </location>
</feature>
<name>A0A4Z1SSA8_GIAMU</name>
<dbReference type="AlphaFoldDB" id="A0A4Z1SSA8"/>
<dbReference type="VEuPathDB" id="GiardiaDB:GMRT_13174"/>
<comment type="caution">
    <text evidence="3">The sequence shown here is derived from an EMBL/GenBank/DDBJ whole genome shotgun (WGS) entry which is preliminary data.</text>
</comment>
<evidence type="ECO:0000313" key="4">
    <source>
        <dbReference type="Proteomes" id="UP000315496"/>
    </source>
</evidence>
<evidence type="ECO:0000313" key="3">
    <source>
        <dbReference type="EMBL" id="TNJ28650.1"/>
    </source>
</evidence>
<keyword evidence="4" id="KW-1185">Reference proteome</keyword>
<sequence>MHDRRDWFTAVETKDYERVAVLQRRFQTSRDAAGDTALIIAVRNNDLKLIGMLAAAEAGIRGADGKTACALAIDNDSLRAFHLLQPFELPESVPSGTACSLPVSEEVYVHFAAARLRVLYHALTAGLLRTVQHVVENSAAWNDAYIRASLMIALVHGHHHIVGYLLHRAMDLNFLNGVDLYRVIDCPDAIGYPISGSGFEEAALLPIKDKIAVLRQKMTSLQEQYVAQLEFVPTMTSLNKDLDRSHAQADAREFDSLARTLQEDVQKILKENVALRKAIESTMEDGTQSLVQTSAELVSLREELDRSMEEVATLQVRLADSLRATEGVSADDCAGMDLGVGGNSDAVIELGRELTLVRNELEQRTREVNELTTQVHRLKHELRHYCPLEGQIRCFDSQELI</sequence>
<feature type="coiled-coil region" evidence="1">
    <location>
        <begin position="258"/>
        <end position="317"/>
    </location>
</feature>
<gene>
    <name evidence="3" type="ORF">GMRT_13174</name>
    <name evidence="2" type="ORF">GMRT_22297</name>
</gene>
<evidence type="ECO:0008006" key="5">
    <source>
        <dbReference type="Google" id="ProtNLM"/>
    </source>
</evidence>
<protein>
    <recommendedName>
        <fullName evidence="5">Ankyrin repeat protein 1</fullName>
    </recommendedName>
</protein>
<accession>A0A4Z1SSA8</accession>
<dbReference type="SUPFAM" id="SSF48403">
    <property type="entry name" value="Ankyrin repeat"/>
    <property type="match status" value="1"/>
</dbReference>
<dbReference type="Gene3D" id="1.25.40.20">
    <property type="entry name" value="Ankyrin repeat-containing domain"/>
    <property type="match status" value="1"/>
</dbReference>
<dbReference type="PANTHER" id="PTHR24184">
    <property type="entry name" value="SI:CH211-189E2.2"/>
    <property type="match status" value="1"/>
</dbReference>
<evidence type="ECO:0000313" key="2">
    <source>
        <dbReference type="EMBL" id="TNJ28641.1"/>
    </source>
</evidence>
<evidence type="ECO:0000256" key="1">
    <source>
        <dbReference type="SAM" id="Coils"/>
    </source>
</evidence>
<keyword evidence="1" id="KW-0175">Coiled coil</keyword>
<dbReference type="EMBL" id="VDLU01000002">
    <property type="protein sequence ID" value="TNJ28650.1"/>
    <property type="molecule type" value="Genomic_DNA"/>
</dbReference>
<dbReference type="VEuPathDB" id="GiardiaDB:GMRT_22297"/>
<dbReference type="PANTHER" id="PTHR24184:SF11">
    <property type="entry name" value="ANKYRIN REPEAT AND SOCS BOX CONTAINING 3"/>
    <property type="match status" value="1"/>
</dbReference>
<dbReference type="InterPro" id="IPR036770">
    <property type="entry name" value="Ankyrin_rpt-contain_sf"/>
</dbReference>
<organism evidence="3 4">
    <name type="scientific">Giardia muris</name>
    <dbReference type="NCBI Taxonomy" id="5742"/>
    <lineage>
        <taxon>Eukaryota</taxon>
        <taxon>Metamonada</taxon>
        <taxon>Diplomonadida</taxon>
        <taxon>Hexamitidae</taxon>
        <taxon>Giardiinae</taxon>
        <taxon>Giardia</taxon>
    </lineage>
</organism>
<dbReference type="OrthoDB" id="10252819at2759"/>
<proteinExistence type="predicted"/>